<dbReference type="Proteomes" id="UP000789702">
    <property type="component" value="Unassembled WGS sequence"/>
</dbReference>
<dbReference type="EMBL" id="CAJVPU010056990">
    <property type="protein sequence ID" value="CAG8771319.1"/>
    <property type="molecule type" value="Genomic_DNA"/>
</dbReference>
<proteinExistence type="predicted"/>
<feature type="non-terminal residue" evidence="1">
    <location>
        <position position="147"/>
    </location>
</feature>
<organism evidence="1 2">
    <name type="scientific">Dentiscutata heterogama</name>
    <dbReference type="NCBI Taxonomy" id="1316150"/>
    <lineage>
        <taxon>Eukaryota</taxon>
        <taxon>Fungi</taxon>
        <taxon>Fungi incertae sedis</taxon>
        <taxon>Mucoromycota</taxon>
        <taxon>Glomeromycotina</taxon>
        <taxon>Glomeromycetes</taxon>
        <taxon>Diversisporales</taxon>
        <taxon>Gigasporaceae</taxon>
        <taxon>Dentiscutata</taxon>
    </lineage>
</organism>
<protein>
    <submittedName>
        <fullName evidence="1">12540_t:CDS:1</fullName>
    </submittedName>
</protein>
<evidence type="ECO:0000313" key="2">
    <source>
        <dbReference type="Proteomes" id="UP000789702"/>
    </source>
</evidence>
<feature type="non-terminal residue" evidence="1">
    <location>
        <position position="1"/>
    </location>
</feature>
<comment type="caution">
    <text evidence="1">The sequence shown here is derived from an EMBL/GenBank/DDBJ whole genome shotgun (WGS) entry which is preliminary data.</text>
</comment>
<name>A0ACA9R0B4_9GLOM</name>
<reference evidence="1" key="1">
    <citation type="submission" date="2021-06" db="EMBL/GenBank/DDBJ databases">
        <authorList>
            <person name="Kallberg Y."/>
            <person name="Tangrot J."/>
            <person name="Rosling A."/>
        </authorList>
    </citation>
    <scope>NUCLEOTIDE SEQUENCE</scope>
    <source>
        <strain evidence="1">IL203A</strain>
    </source>
</reference>
<sequence>PLGQRGTKADFVKYNLKNKYPDQFAPFSIALNETFDGDYNGTIFRYPLRNDRDAAESKISSKQYKTEQVEMMFKTFFQFDNISCLLFLKYIETISFYELKKGSEIPELMYKIEVTNARSILNSRNLLANNIKNKIKSEITYQMEFRQ</sequence>
<gene>
    <name evidence="1" type="ORF">DHETER_LOCUS15851</name>
</gene>
<accession>A0ACA9R0B4</accession>
<keyword evidence="2" id="KW-1185">Reference proteome</keyword>
<evidence type="ECO:0000313" key="1">
    <source>
        <dbReference type="EMBL" id="CAG8771319.1"/>
    </source>
</evidence>